<keyword evidence="2" id="KW-0498">Mitosis</keyword>
<dbReference type="GO" id="GO:0051301">
    <property type="term" value="P:cell division"/>
    <property type="evidence" value="ECO:0007669"/>
    <property type="project" value="UniProtKB-KW"/>
</dbReference>
<evidence type="ECO:0000256" key="5">
    <source>
        <dbReference type="SAM" id="MobiDB-lite"/>
    </source>
</evidence>
<dbReference type="OrthoDB" id="5575062at2759"/>
<feature type="region of interest" description="Disordered" evidence="5">
    <location>
        <begin position="34"/>
        <end position="71"/>
    </location>
</feature>
<dbReference type="PANTHER" id="PTHR18937">
    <property type="entry name" value="STRUCTURAL MAINTENANCE OF CHROMOSOMES SMC FAMILY MEMBER"/>
    <property type="match status" value="1"/>
</dbReference>
<dbReference type="PANTHER" id="PTHR18937:SF12">
    <property type="entry name" value="STRUCTURAL MAINTENANCE OF CHROMOSOMES PROTEIN"/>
    <property type="match status" value="1"/>
</dbReference>
<evidence type="ECO:0000256" key="4">
    <source>
        <dbReference type="ARBA" id="ARBA00023306"/>
    </source>
</evidence>
<dbReference type="Proteomes" id="UP000035740">
    <property type="component" value="Unassembled WGS sequence"/>
</dbReference>
<dbReference type="EMBL" id="KQ096791">
    <property type="protein sequence ID" value="KMS94026.1"/>
    <property type="molecule type" value="Genomic_DNA"/>
</dbReference>
<keyword evidence="4" id="KW-0131">Cell cycle</keyword>
<keyword evidence="7" id="KW-1185">Reference proteome</keyword>
<dbReference type="eggNOG" id="KOG0018">
    <property type="taxonomic scope" value="Eukaryota"/>
</dbReference>
<sequence length="229" mass="26114">MQAEVTGLESESAKILQRRRDMLQVCALEQIPIPRLRNKRKRATERSDDYESDDDGDRMEIDRSTGASQSQLDVQEIESIEADTIDYRQLKMPKEVQGANEYKAIKDETEEKLARMNAEMETLAPNLKSFDQFDEIKGRVASAGADFEAAKHQSKEASESFNQIRQERLKKFMNAYNHISGAIDEIYKQLTRSARFPLGGTAYLSLENTEDPFIGGIKYFLSINQTCLN</sequence>
<dbReference type="AlphaFoldDB" id="A0A0J8AZA3"/>
<dbReference type="Gene3D" id="3.40.50.300">
    <property type="entry name" value="P-loop containing nucleotide triphosphate hydrolases"/>
    <property type="match status" value="1"/>
</dbReference>
<dbReference type="GO" id="GO:0003677">
    <property type="term" value="F:DNA binding"/>
    <property type="evidence" value="ECO:0007669"/>
    <property type="project" value="TreeGrafter"/>
</dbReference>
<proteinExistence type="predicted"/>
<evidence type="ECO:0000256" key="3">
    <source>
        <dbReference type="ARBA" id="ARBA00023242"/>
    </source>
</evidence>
<protein>
    <submittedName>
        <fullName evidence="6">Uncharacterized protein</fullName>
    </submittedName>
</protein>
<dbReference type="GO" id="GO:0007062">
    <property type="term" value="P:sister chromatid cohesion"/>
    <property type="evidence" value="ECO:0007669"/>
    <property type="project" value="TreeGrafter"/>
</dbReference>
<evidence type="ECO:0000313" key="7">
    <source>
        <dbReference type="Proteomes" id="UP000035740"/>
    </source>
</evidence>
<dbReference type="OMA" id="QGANEYK"/>
<organism evidence="6 7">
    <name type="scientific">Beta vulgaris subsp. vulgaris</name>
    <name type="common">Beet</name>
    <dbReference type="NCBI Taxonomy" id="3555"/>
    <lineage>
        <taxon>Eukaryota</taxon>
        <taxon>Viridiplantae</taxon>
        <taxon>Streptophyta</taxon>
        <taxon>Embryophyta</taxon>
        <taxon>Tracheophyta</taxon>
        <taxon>Spermatophyta</taxon>
        <taxon>Magnoliopsida</taxon>
        <taxon>eudicotyledons</taxon>
        <taxon>Gunneridae</taxon>
        <taxon>Pentapetalae</taxon>
        <taxon>Caryophyllales</taxon>
        <taxon>Chenopodiaceae</taxon>
        <taxon>Betoideae</taxon>
        <taxon>Beta</taxon>
    </lineage>
</organism>
<dbReference type="Gramene" id="KMS94026">
    <property type="protein sequence ID" value="KMS94026"/>
    <property type="gene ID" value="BVRB_025540"/>
</dbReference>
<keyword evidence="1" id="KW-0132">Cell division</keyword>
<name>A0A0J8AZA3_BETVV</name>
<reference evidence="6 7" key="1">
    <citation type="journal article" date="2014" name="Nature">
        <title>The genome of the recently domesticated crop plant sugar beet (Beta vulgaris).</title>
        <authorList>
            <person name="Dohm J.C."/>
            <person name="Minoche A.E."/>
            <person name="Holtgrawe D."/>
            <person name="Capella-Gutierrez S."/>
            <person name="Zakrzewski F."/>
            <person name="Tafer H."/>
            <person name="Rupp O."/>
            <person name="Sorensen T.R."/>
            <person name="Stracke R."/>
            <person name="Reinhardt R."/>
            <person name="Goesmann A."/>
            <person name="Kraft T."/>
            <person name="Schulz B."/>
            <person name="Stadler P.F."/>
            <person name="Schmidt T."/>
            <person name="Gabaldon T."/>
            <person name="Lehrach H."/>
            <person name="Weisshaar B."/>
            <person name="Himmelbauer H."/>
        </authorList>
    </citation>
    <scope>NUCLEOTIDE SEQUENCE [LARGE SCALE GENOMIC DNA]</scope>
    <source>
        <tissue evidence="6">Taproot</tissue>
    </source>
</reference>
<keyword evidence="3" id="KW-0539">Nucleus</keyword>
<accession>A0A0J8AZA3</accession>
<evidence type="ECO:0000313" key="6">
    <source>
        <dbReference type="EMBL" id="KMS94026.1"/>
    </source>
</evidence>
<dbReference type="InterPro" id="IPR027417">
    <property type="entry name" value="P-loop_NTPase"/>
</dbReference>
<gene>
    <name evidence="6" type="ORF">BVRB_025540</name>
</gene>
<evidence type="ECO:0000256" key="1">
    <source>
        <dbReference type="ARBA" id="ARBA00022618"/>
    </source>
</evidence>
<dbReference type="GO" id="GO:0008278">
    <property type="term" value="C:cohesin complex"/>
    <property type="evidence" value="ECO:0007669"/>
    <property type="project" value="TreeGrafter"/>
</dbReference>
<evidence type="ECO:0000256" key="2">
    <source>
        <dbReference type="ARBA" id="ARBA00022776"/>
    </source>
</evidence>
<dbReference type="SUPFAM" id="SSF52540">
    <property type="entry name" value="P-loop containing nucleoside triphosphate hydrolases"/>
    <property type="match status" value="1"/>
</dbReference>
<dbReference type="GO" id="GO:0005634">
    <property type="term" value="C:nucleus"/>
    <property type="evidence" value="ECO:0007669"/>
    <property type="project" value="TreeGrafter"/>
</dbReference>